<feature type="transmembrane region" description="Helical" evidence="7">
    <location>
        <begin position="301"/>
        <end position="324"/>
    </location>
</feature>
<dbReference type="PRINTS" id="PR01036">
    <property type="entry name" value="TCRTETB"/>
</dbReference>
<feature type="transmembrane region" description="Helical" evidence="7">
    <location>
        <begin position="106"/>
        <end position="129"/>
    </location>
</feature>
<dbReference type="Gene3D" id="1.20.1250.20">
    <property type="entry name" value="MFS general substrate transporter like domains"/>
    <property type="match status" value="1"/>
</dbReference>
<dbReference type="Proteomes" id="UP001205185">
    <property type="component" value="Unassembled WGS sequence"/>
</dbReference>
<feature type="transmembrane region" description="Helical" evidence="7">
    <location>
        <begin position="168"/>
        <end position="190"/>
    </location>
</feature>
<feature type="transmembrane region" description="Helical" evidence="7">
    <location>
        <begin position="271"/>
        <end position="295"/>
    </location>
</feature>
<dbReference type="Pfam" id="PF07690">
    <property type="entry name" value="MFS_1"/>
    <property type="match status" value="1"/>
</dbReference>
<keyword evidence="3" id="KW-1003">Cell membrane</keyword>
<dbReference type="PROSITE" id="PS50850">
    <property type="entry name" value="MFS"/>
    <property type="match status" value="1"/>
</dbReference>
<evidence type="ECO:0000256" key="3">
    <source>
        <dbReference type="ARBA" id="ARBA00022475"/>
    </source>
</evidence>
<protein>
    <submittedName>
        <fullName evidence="9">Drug resistance transporter, EmrB/QacA subfamily</fullName>
    </submittedName>
</protein>
<evidence type="ECO:0000256" key="2">
    <source>
        <dbReference type="ARBA" id="ARBA00022448"/>
    </source>
</evidence>
<feature type="transmembrane region" description="Helical" evidence="7">
    <location>
        <begin position="336"/>
        <end position="353"/>
    </location>
</feature>
<feature type="transmembrane region" description="Helical" evidence="7">
    <location>
        <begin position="365"/>
        <end position="389"/>
    </location>
</feature>
<organism evidence="9 10">
    <name type="scientific">Actinokineospora diospyrosa</name>
    <dbReference type="NCBI Taxonomy" id="103728"/>
    <lineage>
        <taxon>Bacteria</taxon>
        <taxon>Bacillati</taxon>
        <taxon>Actinomycetota</taxon>
        <taxon>Actinomycetes</taxon>
        <taxon>Pseudonocardiales</taxon>
        <taxon>Pseudonocardiaceae</taxon>
        <taxon>Actinokineospora</taxon>
    </lineage>
</organism>
<dbReference type="InterPro" id="IPR004638">
    <property type="entry name" value="EmrB-like"/>
</dbReference>
<evidence type="ECO:0000256" key="1">
    <source>
        <dbReference type="ARBA" id="ARBA00004651"/>
    </source>
</evidence>
<dbReference type="NCBIfam" id="TIGR00711">
    <property type="entry name" value="efflux_EmrB"/>
    <property type="match status" value="1"/>
</dbReference>
<feature type="transmembrane region" description="Helical" evidence="7">
    <location>
        <begin position="444"/>
        <end position="466"/>
    </location>
</feature>
<feature type="domain" description="Major facilitator superfamily (MFS) profile" evidence="8">
    <location>
        <begin position="15"/>
        <end position="470"/>
    </location>
</feature>
<dbReference type="SUPFAM" id="SSF103473">
    <property type="entry name" value="MFS general substrate transporter"/>
    <property type="match status" value="1"/>
</dbReference>
<dbReference type="InterPro" id="IPR036259">
    <property type="entry name" value="MFS_trans_sf"/>
</dbReference>
<dbReference type="InterPro" id="IPR011701">
    <property type="entry name" value="MFS"/>
</dbReference>
<comment type="subcellular location">
    <subcellularLocation>
        <location evidence="1">Cell membrane</location>
        <topology evidence="1">Multi-pass membrane protein</topology>
    </subcellularLocation>
</comment>
<keyword evidence="5 7" id="KW-1133">Transmembrane helix</keyword>
<feature type="transmembrane region" description="Helical" evidence="7">
    <location>
        <begin position="49"/>
        <end position="69"/>
    </location>
</feature>
<dbReference type="InterPro" id="IPR020846">
    <property type="entry name" value="MFS_dom"/>
</dbReference>
<feature type="transmembrane region" description="Helical" evidence="7">
    <location>
        <begin position="81"/>
        <end position="100"/>
    </location>
</feature>
<keyword evidence="2" id="KW-0813">Transport</keyword>
<evidence type="ECO:0000256" key="7">
    <source>
        <dbReference type="SAM" id="Phobius"/>
    </source>
</evidence>
<dbReference type="PANTHER" id="PTHR42718">
    <property type="entry name" value="MAJOR FACILITATOR SUPERFAMILY MULTIDRUG TRANSPORTER MFSC"/>
    <property type="match status" value="1"/>
</dbReference>
<evidence type="ECO:0000256" key="4">
    <source>
        <dbReference type="ARBA" id="ARBA00022692"/>
    </source>
</evidence>
<keyword evidence="10" id="KW-1185">Reference proteome</keyword>
<name>A0ABT1IEV5_9PSEU</name>
<evidence type="ECO:0000259" key="8">
    <source>
        <dbReference type="PROSITE" id="PS50850"/>
    </source>
</evidence>
<evidence type="ECO:0000256" key="5">
    <source>
        <dbReference type="ARBA" id="ARBA00022989"/>
    </source>
</evidence>
<comment type="caution">
    <text evidence="9">The sequence shown here is derived from an EMBL/GenBank/DDBJ whole genome shotgun (WGS) entry which is preliminary data.</text>
</comment>
<accession>A0ABT1IEV5</accession>
<feature type="transmembrane region" description="Helical" evidence="7">
    <location>
        <begin position="202"/>
        <end position="222"/>
    </location>
</feature>
<feature type="transmembrane region" description="Helical" evidence="7">
    <location>
        <begin position="12"/>
        <end position="37"/>
    </location>
</feature>
<keyword evidence="4 7" id="KW-0812">Transmembrane</keyword>
<reference evidence="9 10" key="1">
    <citation type="submission" date="2022-06" db="EMBL/GenBank/DDBJ databases">
        <title>Genomic Encyclopedia of Archaeal and Bacterial Type Strains, Phase II (KMG-II): from individual species to whole genera.</title>
        <authorList>
            <person name="Goeker M."/>
        </authorList>
    </citation>
    <scope>NUCLEOTIDE SEQUENCE [LARGE SCALE GENOMIC DNA]</scope>
    <source>
        <strain evidence="9 10">DSM 44255</strain>
    </source>
</reference>
<evidence type="ECO:0000256" key="6">
    <source>
        <dbReference type="ARBA" id="ARBA00023136"/>
    </source>
</evidence>
<evidence type="ECO:0000313" key="9">
    <source>
        <dbReference type="EMBL" id="MCP2271179.1"/>
    </source>
</evidence>
<evidence type="ECO:0000313" key="10">
    <source>
        <dbReference type="Proteomes" id="UP001205185"/>
    </source>
</evidence>
<gene>
    <name evidence="9" type="ORF">LV75_003691</name>
</gene>
<feature type="transmembrane region" description="Helical" evidence="7">
    <location>
        <begin position="228"/>
        <end position="250"/>
    </location>
</feature>
<dbReference type="RefSeq" id="WP_253888127.1">
    <property type="nucleotide sequence ID" value="NZ_BAAAVB010000014.1"/>
</dbReference>
<sequence length="488" mass="49602">MSVSARPAPGSRWLALGVLCVGALMIVLDASIVTVALPTIQDDLGFTPAGLAWVVNSYLLAFGGLLLLSGRLGDLVGRKRVFLVGLAVFTAASLLCGLATSAEVLIAARFVQGVGGAAASAVVLGMVVTMFPEPGEQAKAIGIYSFVQAGGASIGVIAGGALTQSVGWPWIFLVNVPIGVVTVLLAIRAVDTDTGPGLRQGADLVGAVLVTVGLSLLVYTIVKAADYGWGSAHTLGLGALALVLLGLFALRQAKAAHPLLRLGIFRSRLLTGANIVMLLLVAGLFGFQFLGALYLQRVLEYSAVQTSLAFLPGPVLIGLVSLFLSAKVIPRFGPRAVLAGGLTLVAIALLLLARAPVDGTYLVDIFPVMALMGVGAGLMMPAVMGLAMSSAQPQDAGLASGLVNTTQQVGGAVGLAVLATLAAARSERAVEAGTVLKEALLSGYHLAFVVSAAILIAAIVITLTVLRTAGTPTPKPVDEVRGEAGIPR</sequence>
<dbReference type="EMBL" id="JAMTCO010000008">
    <property type="protein sequence ID" value="MCP2271179.1"/>
    <property type="molecule type" value="Genomic_DNA"/>
</dbReference>
<dbReference type="PANTHER" id="PTHR42718:SF46">
    <property type="entry name" value="BLR6921 PROTEIN"/>
    <property type="match status" value="1"/>
</dbReference>
<proteinExistence type="predicted"/>
<dbReference type="CDD" id="cd17321">
    <property type="entry name" value="MFS_MMR_MDR_like"/>
    <property type="match status" value="1"/>
</dbReference>
<feature type="transmembrane region" description="Helical" evidence="7">
    <location>
        <begin position="141"/>
        <end position="162"/>
    </location>
</feature>
<dbReference type="Gene3D" id="1.20.1720.10">
    <property type="entry name" value="Multidrug resistance protein D"/>
    <property type="match status" value="1"/>
</dbReference>
<keyword evidence="6 7" id="KW-0472">Membrane</keyword>